<dbReference type="SMART" id="SM00873">
    <property type="entry name" value="B3_4"/>
    <property type="match status" value="1"/>
</dbReference>
<keyword evidence="18" id="KW-0150">Chloroplast</keyword>
<accession>A0A1X9PWJ0</accession>
<reference evidence="18" key="2">
    <citation type="submission" date="2017-03" db="EMBL/GenBank/DDBJ databases">
        <title>The new red algal subphylum Proteorhodophytina comprises the largest and most divergent plastid genomes known.</title>
        <authorList>
            <person name="Munoz-Gomez S.A."/>
            <person name="Mejia-Franco F.G."/>
            <person name="Durnin K."/>
            <person name="Morgan C."/>
            <person name="Grisdale C.J."/>
            <person name="Archibald J.M."/>
            <person name="Slamovits C.H."/>
        </authorList>
    </citation>
    <scope>NUCLEOTIDE SEQUENCE</scope>
    <source>
        <strain evidence="18">UTEX LB2715</strain>
    </source>
</reference>
<dbReference type="InterPro" id="IPR005146">
    <property type="entry name" value="B3/B4_tRNA-bd"/>
</dbReference>
<dbReference type="PANTHER" id="PTHR10947">
    <property type="entry name" value="PHENYLALANYL-TRNA SYNTHETASE BETA CHAIN AND LEUCINE-RICH REPEAT-CONTAINING PROTEIN 47"/>
    <property type="match status" value="1"/>
</dbReference>
<dbReference type="PROSITE" id="PS51447">
    <property type="entry name" value="FDX_ACB"/>
    <property type="match status" value="1"/>
</dbReference>
<evidence type="ECO:0000256" key="7">
    <source>
        <dbReference type="ARBA" id="ARBA00022723"/>
    </source>
</evidence>
<dbReference type="PANTHER" id="PTHR10947:SF0">
    <property type="entry name" value="PHENYLALANINE--TRNA LIGASE BETA SUBUNIT"/>
    <property type="match status" value="1"/>
</dbReference>
<evidence type="ECO:0000313" key="18">
    <source>
        <dbReference type="EMBL" id="ARO91353.1"/>
    </source>
</evidence>
<dbReference type="InterPro" id="IPR041616">
    <property type="entry name" value="PheRS_beta_core"/>
</dbReference>
<dbReference type="CDD" id="cd00769">
    <property type="entry name" value="PheRS_beta_core"/>
    <property type="match status" value="1"/>
</dbReference>
<dbReference type="Gene3D" id="3.30.70.380">
    <property type="entry name" value="Ferrodoxin-fold anticodon-binding domain"/>
    <property type="match status" value="1"/>
</dbReference>
<dbReference type="InterPro" id="IPR020825">
    <property type="entry name" value="Phe-tRNA_synthase-like_B3/B4"/>
</dbReference>
<feature type="domain" description="B5" evidence="17">
    <location>
        <begin position="286"/>
        <end position="368"/>
    </location>
</feature>
<dbReference type="Gene3D" id="3.30.56.10">
    <property type="match status" value="2"/>
</dbReference>
<dbReference type="Gene3D" id="3.50.40.10">
    <property type="entry name" value="Phenylalanyl-trna Synthetase, Chain B, domain 3"/>
    <property type="match status" value="1"/>
</dbReference>
<dbReference type="GO" id="GO:0009328">
    <property type="term" value="C:phenylalanine-tRNA ligase complex"/>
    <property type="evidence" value="ECO:0007669"/>
    <property type="project" value="TreeGrafter"/>
</dbReference>
<feature type="binding site" evidence="15">
    <location>
        <position position="352"/>
    </location>
    <ligand>
        <name>Mg(2+)</name>
        <dbReference type="ChEBI" id="CHEBI:18420"/>
        <note>shared with alpha subunit</note>
    </ligand>
</feature>
<dbReference type="Pfam" id="PF17759">
    <property type="entry name" value="tRNA_synthFbeta"/>
    <property type="match status" value="1"/>
</dbReference>
<feature type="domain" description="FDX-ACB" evidence="16">
    <location>
        <begin position="589"/>
        <end position="682"/>
    </location>
</feature>
<reference evidence="19" key="1">
    <citation type="journal article" date="2016" name="BMC Biol.">
        <title>Parallel evolution of highly conserved plastid genome architecture in red seaweeds and seed plants.</title>
        <authorList>
            <person name="Lee J."/>
            <person name="Cho C.H."/>
            <person name="Park S.I."/>
            <person name="Choi J.W."/>
            <person name="Song H.S."/>
            <person name="West J.A."/>
            <person name="Bhattacharya D."/>
            <person name="Yoon H.S."/>
        </authorList>
    </citation>
    <scope>NUCLEOTIDE SEQUENCE</scope>
</reference>
<dbReference type="InterPro" id="IPR036690">
    <property type="entry name" value="Fdx_antiC-bd_sf"/>
</dbReference>
<dbReference type="GO" id="GO:0000287">
    <property type="term" value="F:magnesium ion binding"/>
    <property type="evidence" value="ECO:0007669"/>
    <property type="project" value="UniProtKB-UniRule"/>
</dbReference>
<keyword evidence="5" id="KW-0820">tRNA-binding</keyword>
<dbReference type="EC" id="6.1.1.20" evidence="15"/>
<dbReference type="SUPFAM" id="SSF54991">
    <property type="entry name" value="Anticodon-binding domain of PheRS"/>
    <property type="match status" value="1"/>
</dbReference>
<dbReference type="SMART" id="SM00874">
    <property type="entry name" value="B5"/>
    <property type="match status" value="1"/>
</dbReference>
<geneLocation type="plastid" evidence="18"/>
<dbReference type="HAMAP" id="MF_00283">
    <property type="entry name" value="Phe_tRNA_synth_beta1"/>
    <property type="match status" value="1"/>
</dbReference>
<dbReference type="Pfam" id="PF03147">
    <property type="entry name" value="FDX-ACB"/>
    <property type="match status" value="1"/>
</dbReference>
<evidence type="ECO:0000256" key="15">
    <source>
        <dbReference type="HAMAP-Rule" id="MF_00283"/>
    </source>
</evidence>
<comment type="subunit">
    <text evidence="3 15">Tetramer of two alpha and two beta subunits.</text>
</comment>
<gene>
    <name evidence="18" type="primary">syfB</name>
    <name evidence="15" type="synonym">pheT</name>
    <name evidence="19" type="ORF">Rhodc_025</name>
</gene>
<dbReference type="SUPFAM" id="SSF55681">
    <property type="entry name" value="Class II aaRS and biotin synthetases"/>
    <property type="match status" value="1"/>
</dbReference>
<dbReference type="GO" id="GO:0005524">
    <property type="term" value="F:ATP binding"/>
    <property type="evidence" value="ECO:0007669"/>
    <property type="project" value="UniProtKB-UniRule"/>
</dbReference>
<dbReference type="InterPro" id="IPR045864">
    <property type="entry name" value="aa-tRNA-synth_II/BPL/LPL"/>
</dbReference>
<dbReference type="FunFam" id="3.30.70.380:FF:000001">
    <property type="entry name" value="Phenylalanine--tRNA ligase beta subunit"/>
    <property type="match status" value="1"/>
</dbReference>
<keyword evidence="7 15" id="KW-0479">Metal-binding</keyword>
<dbReference type="EMBL" id="KY709212">
    <property type="protein sequence ID" value="ARO91353.1"/>
    <property type="molecule type" value="Genomic_DNA"/>
</dbReference>
<name>A0A1X9PWJ0_9RHOD</name>
<dbReference type="SUPFAM" id="SSF46955">
    <property type="entry name" value="Putative DNA-binding domain"/>
    <property type="match status" value="2"/>
</dbReference>
<comment type="similarity">
    <text evidence="2 15">Belongs to the phenylalanyl-tRNA synthetase beta subunit family. Type 1 subfamily.</text>
</comment>
<dbReference type="Pfam" id="PF03483">
    <property type="entry name" value="B3_4"/>
    <property type="match status" value="1"/>
</dbReference>
<evidence type="ECO:0000259" key="17">
    <source>
        <dbReference type="PROSITE" id="PS51483"/>
    </source>
</evidence>
<dbReference type="InterPro" id="IPR045060">
    <property type="entry name" value="Phe-tRNA-ligase_IIc_bsu"/>
</dbReference>
<keyword evidence="4" id="KW-0963">Cytoplasm</keyword>
<protein>
    <recommendedName>
        <fullName evidence="15">Phenylalanine--tRNA ligase beta subunit</fullName>
        <ecNumber evidence="15">6.1.1.20</ecNumber>
    </recommendedName>
    <alternativeName>
        <fullName evidence="15">Phenylalanyl-tRNA synthetase beta subunit</fullName>
        <shortName evidence="15">PheRS</shortName>
    </alternativeName>
</protein>
<evidence type="ECO:0000256" key="12">
    <source>
        <dbReference type="ARBA" id="ARBA00022917"/>
    </source>
</evidence>
<dbReference type="NCBIfam" id="TIGR00472">
    <property type="entry name" value="pheT_bact"/>
    <property type="match status" value="1"/>
</dbReference>
<keyword evidence="9 15" id="KW-0067">ATP-binding</keyword>
<evidence type="ECO:0000256" key="13">
    <source>
        <dbReference type="ARBA" id="ARBA00023146"/>
    </source>
</evidence>
<comment type="catalytic activity">
    <reaction evidence="14 15">
        <text>tRNA(Phe) + L-phenylalanine + ATP = L-phenylalanyl-tRNA(Phe) + AMP + diphosphate + H(+)</text>
        <dbReference type="Rhea" id="RHEA:19413"/>
        <dbReference type="Rhea" id="RHEA-COMP:9668"/>
        <dbReference type="Rhea" id="RHEA-COMP:9699"/>
        <dbReference type="ChEBI" id="CHEBI:15378"/>
        <dbReference type="ChEBI" id="CHEBI:30616"/>
        <dbReference type="ChEBI" id="CHEBI:33019"/>
        <dbReference type="ChEBI" id="CHEBI:58095"/>
        <dbReference type="ChEBI" id="CHEBI:78442"/>
        <dbReference type="ChEBI" id="CHEBI:78531"/>
        <dbReference type="ChEBI" id="CHEBI:456215"/>
        <dbReference type="EC" id="6.1.1.20"/>
    </reaction>
</comment>
<evidence type="ECO:0000256" key="9">
    <source>
        <dbReference type="ARBA" id="ARBA00022840"/>
    </source>
</evidence>
<feature type="binding site" evidence="15">
    <location>
        <position position="346"/>
    </location>
    <ligand>
        <name>Mg(2+)</name>
        <dbReference type="ChEBI" id="CHEBI:18420"/>
        <note>shared with alpha subunit</note>
    </ligand>
</feature>
<evidence type="ECO:0000313" key="19">
    <source>
        <dbReference type="EMBL" id="ASK39571.1"/>
    </source>
</evidence>
<keyword evidence="10 15" id="KW-0460">Magnesium</keyword>
<evidence type="ECO:0000256" key="1">
    <source>
        <dbReference type="ARBA" id="ARBA00004496"/>
    </source>
</evidence>
<dbReference type="PROSITE" id="PS51483">
    <property type="entry name" value="B5"/>
    <property type="match status" value="1"/>
</dbReference>
<dbReference type="Gene3D" id="3.30.930.10">
    <property type="entry name" value="Bira Bifunctional Protein, Domain 2"/>
    <property type="match status" value="1"/>
</dbReference>
<keyword evidence="8 15" id="KW-0547">Nucleotide-binding</keyword>
<sequence>MLVSWEWLNEFVNLEMTTPKEVGAKLTVAGCEIEAIHTITNVENTNYILDISSTPNRSDLLSIVGIAKEISTLLNVEYKLHKAEELHNIKQMIKFDKLNQINSSAENIYYIVTLIHNIEIKESPKIIRNKLKECGIEPINNIIDIANYSMIQWGQPIEIIDWSEYRDKAINELSFNIQEIDNKKTLTTNLQNKIIGTTGIHIQDEFTLKNTSNSICIYAIIPPRYLIRNGSKLLNIRTEASIRYERGLNSNILELAWLDTISWIKKVHPQATFDTIYTNVINEQKSAANKIVLRESKLKDILGPTINLSNHVNKYTAQKILESIGCKVTQREQNLEILIPDHRAQDLMREIDLIEEVARIYGFQQFSARLPNLQKRPKLSQRNKELKKVRIRLRSLGFSEVIHYSLINNKDTNNITLKNPLVIEYNSLRSKLLDNLVDSFSANYKQNNSNLEIFEIGRVFTHINNNILEREKIAGIFGTNPIRKSWNTTSRKMNWFEAKGIVETILFNTNDKIEWKRNSNCKNKLFHPGKYASIYYDQQIIGIFGEIHPKILNKSNISTTAYGFEIDLVKLIAELYCTVTKNIIFKQYSLFPTIIRDIAIISNTNITMENIIENIKNVETNILKKIELFDEYEGKQMITGTKSMAFRLFYQSNNKTLTGQEVDLIHNKIKHNLKQNLNIIFR</sequence>
<evidence type="ECO:0000256" key="14">
    <source>
        <dbReference type="ARBA" id="ARBA00049255"/>
    </source>
</evidence>
<dbReference type="InterPro" id="IPR005121">
    <property type="entry name" value="Fdx_antiC-bd"/>
</dbReference>
<keyword evidence="13 15" id="KW-0030">Aminoacyl-tRNA synthetase</keyword>
<evidence type="ECO:0000256" key="10">
    <source>
        <dbReference type="ARBA" id="ARBA00022842"/>
    </source>
</evidence>
<dbReference type="AlphaFoldDB" id="A0A1X9PWJ0"/>
<evidence type="ECO:0000256" key="5">
    <source>
        <dbReference type="ARBA" id="ARBA00022555"/>
    </source>
</evidence>
<evidence type="ECO:0000256" key="2">
    <source>
        <dbReference type="ARBA" id="ARBA00008653"/>
    </source>
</evidence>
<reference evidence="19" key="3">
    <citation type="submission" date="2017-07" db="EMBL/GenBank/DDBJ databases">
        <authorList>
            <person name="Sun Z.S."/>
            <person name="Albrecht U."/>
            <person name="Echele G."/>
            <person name="Lee C.C."/>
        </authorList>
    </citation>
    <scope>NUCLEOTIDE SEQUENCE</scope>
</reference>
<keyword evidence="6 15" id="KW-0436">Ligase</keyword>
<keyword evidence="18" id="KW-0934">Plastid</keyword>
<organism evidence="18">
    <name type="scientific">Rhodochaete parvula</name>
    <dbReference type="NCBI Taxonomy" id="110510"/>
    <lineage>
        <taxon>Eukaryota</taxon>
        <taxon>Rhodophyta</taxon>
        <taxon>Compsopogonophyceae</taxon>
        <taxon>Rhodochaetales</taxon>
        <taxon>Rhodochaetaceae</taxon>
        <taxon>Rhodochaete</taxon>
    </lineage>
</organism>
<evidence type="ECO:0000259" key="16">
    <source>
        <dbReference type="PROSITE" id="PS51447"/>
    </source>
</evidence>
<evidence type="ECO:0000256" key="4">
    <source>
        <dbReference type="ARBA" id="ARBA00022490"/>
    </source>
</evidence>
<dbReference type="GO" id="GO:0000049">
    <property type="term" value="F:tRNA binding"/>
    <property type="evidence" value="ECO:0007669"/>
    <property type="project" value="UniProtKB-KW"/>
</dbReference>
<evidence type="ECO:0000256" key="6">
    <source>
        <dbReference type="ARBA" id="ARBA00022598"/>
    </source>
</evidence>
<comment type="cofactor">
    <cofactor evidence="15">
        <name>Mg(2+)</name>
        <dbReference type="ChEBI" id="CHEBI:18420"/>
    </cofactor>
    <text evidence="15">Binds 2 magnesium ions per tetramer.</text>
</comment>
<dbReference type="GO" id="GO:0006432">
    <property type="term" value="P:phenylalanyl-tRNA aminoacylation"/>
    <property type="evidence" value="ECO:0007669"/>
    <property type="project" value="UniProtKB-UniRule"/>
</dbReference>
<keyword evidence="12 15" id="KW-0648">Protein biosynthesis</keyword>
<dbReference type="InterPro" id="IPR005147">
    <property type="entry name" value="tRNA_synthase_B5-dom"/>
</dbReference>
<proteinExistence type="inferred from homology"/>
<feature type="binding site" evidence="15">
    <location>
        <position position="355"/>
    </location>
    <ligand>
        <name>Mg(2+)</name>
        <dbReference type="ChEBI" id="CHEBI:18420"/>
        <note>shared with alpha subunit</note>
    </ligand>
</feature>
<dbReference type="SUPFAM" id="SSF56037">
    <property type="entry name" value="PheT/TilS domain"/>
    <property type="match status" value="1"/>
</dbReference>
<dbReference type="SMART" id="SM00896">
    <property type="entry name" value="FDX-ACB"/>
    <property type="match status" value="1"/>
</dbReference>
<dbReference type="EMBL" id="KX284728">
    <property type="protein sequence ID" value="ASK39571.1"/>
    <property type="molecule type" value="Genomic_DNA"/>
</dbReference>
<evidence type="ECO:0000256" key="11">
    <source>
        <dbReference type="ARBA" id="ARBA00022884"/>
    </source>
</evidence>
<dbReference type="Pfam" id="PF03484">
    <property type="entry name" value="B5"/>
    <property type="match status" value="1"/>
</dbReference>
<feature type="binding site" evidence="15">
    <location>
        <position position="356"/>
    </location>
    <ligand>
        <name>Mg(2+)</name>
        <dbReference type="ChEBI" id="CHEBI:18420"/>
        <note>shared with alpha subunit</note>
    </ligand>
</feature>
<comment type="subcellular location">
    <subcellularLocation>
        <location evidence="1">Cytoplasm</location>
    </subcellularLocation>
</comment>
<evidence type="ECO:0000256" key="3">
    <source>
        <dbReference type="ARBA" id="ARBA00011209"/>
    </source>
</evidence>
<dbReference type="GO" id="GO:0004826">
    <property type="term" value="F:phenylalanine-tRNA ligase activity"/>
    <property type="evidence" value="ECO:0007669"/>
    <property type="project" value="UniProtKB-UniRule"/>
</dbReference>
<dbReference type="InterPro" id="IPR004532">
    <property type="entry name" value="Phe-tRNA-ligase_IIc_bsu_bact"/>
</dbReference>
<dbReference type="InterPro" id="IPR009061">
    <property type="entry name" value="DNA-bd_dom_put_sf"/>
</dbReference>
<keyword evidence="11" id="KW-0694">RNA-binding</keyword>
<evidence type="ECO:0000256" key="8">
    <source>
        <dbReference type="ARBA" id="ARBA00022741"/>
    </source>
</evidence>